<feature type="region of interest" description="Disordered" evidence="1">
    <location>
        <begin position="253"/>
        <end position="274"/>
    </location>
</feature>
<reference evidence="2" key="2">
    <citation type="journal article" date="2008" name="PLoS Biol.">
        <title>Population genomic analysis of strain variation in Leptospirillum group II bacteria involved in acid mine drainage formation.</title>
        <authorList>
            <person name="Simmons S.L."/>
            <person name="Dibartolo G."/>
            <person name="Denef V.J."/>
            <person name="Goltsman D.S."/>
            <person name="Thelen M.P."/>
            <person name="Banfield J.F."/>
        </authorList>
    </citation>
    <scope>NUCLEOTIDE SEQUENCE [LARGE SCALE GENOMIC DNA]</scope>
</reference>
<protein>
    <submittedName>
        <fullName evidence="2">Uncharacterized protein</fullName>
    </submittedName>
</protein>
<dbReference type="AlphaFoldDB" id="B6AM40"/>
<evidence type="ECO:0000313" key="2">
    <source>
        <dbReference type="EMBL" id="EDZ39547.1"/>
    </source>
</evidence>
<gene>
    <name evidence="2" type="ORF">CGL2_11277185</name>
</gene>
<organism evidence="2">
    <name type="scientific">Leptospirillum sp. Group II '5-way CG'</name>
    <dbReference type="NCBI Taxonomy" id="419541"/>
    <lineage>
        <taxon>Bacteria</taxon>
        <taxon>Pseudomonadati</taxon>
        <taxon>Nitrospirota</taxon>
        <taxon>Nitrospiria</taxon>
        <taxon>Nitrospirales</taxon>
        <taxon>Nitrospiraceae</taxon>
        <taxon>Leptospirillum</taxon>
    </lineage>
</organism>
<evidence type="ECO:0000256" key="1">
    <source>
        <dbReference type="SAM" id="MobiDB-lite"/>
    </source>
</evidence>
<dbReference type="InterPro" id="IPR011990">
    <property type="entry name" value="TPR-like_helical_dom_sf"/>
</dbReference>
<reference evidence="2" key="1">
    <citation type="journal article" date="2004" name="Nature">
        <title>Community structure and metabolism through reconstruction of microbial genomes from the environment.</title>
        <authorList>
            <person name="Tyson G.W."/>
            <person name="Chapman J."/>
            <person name="Hugenholtz P."/>
            <person name="Allen E.E."/>
            <person name="Ram R.J."/>
            <person name="Richardson P.M."/>
            <person name="Solovyev V.V."/>
            <person name="Rubin E.M."/>
            <person name="Rokhsar D.S."/>
            <person name="Banfield J.F."/>
        </authorList>
    </citation>
    <scope>NUCLEOTIDE SEQUENCE [LARGE SCALE GENOMIC DNA]</scope>
</reference>
<dbReference type="SUPFAM" id="SSF48452">
    <property type="entry name" value="TPR-like"/>
    <property type="match status" value="1"/>
</dbReference>
<sequence length="620" mass="68752">MKSPSLDIQIARVIQTTYYNRVLSPLPLMFRLLKTFRSLPLILIFPCIFLLGGHSIARGKDVDNDWIKIKGLINQKKYSSAESAIDRYIQRHSENRAAYILGGRIARKYNLPEAGIQIVDKGIKKFHFDATLLRLKAELLMEKGELLQAKIILSELFRKLIFHKRERLLSAVNDQVSENHDQWKIFDNAPLDGKKTKMDSSDEQTTVSGHARKQGYEQNRREIQAREVNILIEEERKQSRSFLLKKESLMNGISSVPNPSGETTTPSVSQSAGISSLETEIEKVQEDFNVLKELALSVPPLSTFDQNINFQQIIPPPDQVPEAYTLENNSYHLRLTNVDLFYTGGASIGLGVAIESPLIWDTVHFQTGTNEYLGSASGQGSALASYTYAGVDGGGPDGIQYLLDAGNVNGGGEDNVGLYSHVNIPFGPVLIDGQGWYQLPWSSYGQALLSGGLHSGTMLTATWNIIQRLSLSGEYEFTYDTLHGSQIPFGFNHNTMITMDWGFLKTPDLHLVAGYDSQNFASLVPYPSLLVPVLQSSSFWSANLSTLDPIGRYVVLNGQMGGIYGKFGTLGPMPGFQADGGLSMQITPRFELYGNISYESLAASYVGPVTTMMYGINIWF</sequence>
<feature type="region of interest" description="Disordered" evidence="1">
    <location>
        <begin position="194"/>
        <end position="219"/>
    </location>
</feature>
<name>B6AM40_9BACT</name>
<dbReference type="EMBL" id="DS995259">
    <property type="protein sequence ID" value="EDZ39547.1"/>
    <property type="molecule type" value="Genomic_DNA"/>
</dbReference>
<accession>B6AM40</accession>
<proteinExistence type="predicted"/>